<gene>
    <name evidence="1" type="ORF">EG242_11080</name>
</gene>
<keyword evidence="2" id="KW-1185">Reference proteome</keyword>
<name>A0A3P1ATU6_9FLAO</name>
<dbReference type="Proteomes" id="UP000268372">
    <property type="component" value="Unassembled WGS sequence"/>
</dbReference>
<dbReference type="AlphaFoldDB" id="A0A3P1ATU6"/>
<evidence type="ECO:0000313" key="1">
    <source>
        <dbReference type="EMBL" id="RRA92426.1"/>
    </source>
</evidence>
<dbReference type="OrthoDB" id="5417073at2"/>
<evidence type="ECO:0000313" key="2">
    <source>
        <dbReference type="Proteomes" id="UP000268372"/>
    </source>
</evidence>
<sequence length="98" mass="11226">MEKQILKQKEEHDKRIVEFKEKCLSSWDGSHRELVKYVKKNMHNPKSFEHVETQYGVTGDYAGLVMIYRGTNSFGATVSNSIKAKVSLEDCSVISIED</sequence>
<dbReference type="EMBL" id="RQTJ01000026">
    <property type="protein sequence ID" value="RRA92426.1"/>
    <property type="molecule type" value="Genomic_DNA"/>
</dbReference>
<accession>A0A3P1ATU6</accession>
<protein>
    <submittedName>
        <fullName evidence="1">Uncharacterized protein</fullName>
    </submittedName>
</protein>
<reference evidence="1 2" key="1">
    <citation type="submission" date="2018-11" db="EMBL/GenBank/DDBJ databases">
        <title>Flavobacterium sp. nov., YIM 102796 draft genome.</title>
        <authorList>
            <person name="Li G."/>
            <person name="Jiang Y."/>
        </authorList>
    </citation>
    <scope>NUCLEOTIDE SEQUENCE [LARGE SCALE GENOMIC DNA]</scope>
    <source>
        <strain evidence="1 2">YIM 102796</strain>
    </source>
</reference>
<comment type="caution">
    <text evidence="1">The sequence shown here is derived from an EMBL/GenBank/DDBJ whole genome shotgun (WGS) entry which is preliminary data.</text>
</comment>
<dbReference type="RefSeq" id="WP_124899935.1">
    <property type="nucleotide sequence ID" value="NZ_RQTJ01000026.1"/>
</dbReference>
<proteinExistence type="predicted"/>
<organism evidence="1 2">
    <name type="scientific">Paenimyroides viscosum</name>
    <dbReference type="NCBI Taxonomy" id="2488729"/>
    <lineage>
        <taxon>Bacteria</taxon>
        <taxon>Pseudomonadati</taxon>
        <taxon>Bacteroidota</taxon>
        <taxon>Flavobacteriia</taxon>
        <taxon>Flavobacteriales</taxon>
        <taxon>Flavobacteriaceae</taxon>
        <taxon>Paenimyroides</taxon>
    </lineage>
</organism>